<evidence type="ECO:0000256" key="1">
    <source>
        <dbReference type="ARBA" id="ARBA00004123"/>
    </source>
</evidence>
<dbReference type="STRING" id="1088818.A0A2I0A0J5"/>
<feature type="domain" description="MBD" evidence="8">
    <location>
        <begin position="23"/>
        <end position="71"/>
    </location>
</feature>
<reference evidence="9 10" key="1">
    <citation type="journal article" date="2017" name="Nature">
        <title>The Apostasia genome and the evolution of orchids.</title>
        <authorList>
            <person name="Zhang G.Q."/>
            <person name="Liu K.W."/>
            <person name="Li Z."/>
            <person name="Lohaus R."/>
            <person name="Hsiao Y.Y."/>
            <person name="Niu S.C."/>
            <person name="Wang J.Y."/>
            <person name="Lin Y.C."/>
            <person name="Xu Q."/>
            <person name="Chen L.J."/>
            <person name="Yoshida K."/>
            <person name="Fujiwara S."/>
            <person name="Wang Z.W."/>
            <person name="Zhang Y.Q."/>
            <person name="Mitsuda N."/>
            <person name="Wang M."/>
            <person name="Liu G.H."/>
            <person name="Pecoraro L."/>
            <person name="Huang H.X."/>
            <person name="Xiao X.J."/>
            <person name="Lin M."/>
            <person name="Wu X.Y."/>
            <person name="Wu W.L."/>
            <person name="Chen Y.Y."/>
            <person name="Chang S.B."/>
            <person name="Sakamoto S."/>
            <person name="Ohme-Takagi M."/>
            <person name="Yagi M."/>
            <person name="Zeng S.J."/>
            <person name="Shen C.Y."/>
            <person name="Yeh C.M."/>
            <person name="Luo Y.B."/>
            <person name="Tsai W.C."/>
            <person name="Van de Peer Y."/>
            <person name="Liu Z.J."/>
        </authorList>
    </citation>
    <scope>NUCLEOTIDE SEQUENCE [LARGE SCALE GENOMIC DNA]</scope>
    <source>
        <strain evidence="10">cv. Shenzhen</strain>
        <tissue evidence="9">Stem</tissue>
    </source>
</reference>
<feature type="chain" id="PRO_5014127800" evidence="7">
    <location>
        <begin position="17"/>
        <end position="315"/>
    </location>
</feature>
<dbReference type="InterPro" id="IPR016177">
    <property type="entry name" value="DNA-bd_dom_sf"/>
</dbReference>
<dbReference type="InterPro" id="IPR039622">
    <property type="entry name" value="MBD10/11"/>
</dbReference>
<dbReference type="EMBL" id="KZ452040">
    <property type="protein sequence ID" value="PKA49061.1"/>
    <property type="molecule type" value="Genomic_DNA"/>
</dbReference>
<keyword evidence="4" id="KW-0804">Transcription</keyword>
<feature type="signal peptide" evidence="7">
    <location>
        <begin position="1"/>
        <end position="16"/>
    </location>
</feature>
<feature type="compositionally biased region" description="Polar residues" evidence="6">
    <location>
        <begin position="147"/>
        <end position="161"/>
    </location>
</feature>
<keyword evidence="7" id="KW-0732">Signal</keyword>
<evidence type="ECO:0000256" key="5">
    <source>
        <dbReference type="ARBA" id="ARBA00023242"/>
    </source>
</evidence>
<evidence type="ECO:0000313" key="10">
    <source>
        <dbReference type="Proteomes" id="UP000236161"/>
    </source>
</evidence>
<dbReference type="Proteomes" id="UP000236161">
    <property type="component" value="Unassembled WGS sequence"/>
</dbReference>
<evidence type="ECO:0000256" key="3">
    <source>
        <dbReference type="ARBA" id="ARBA00023125"/>
    </source>
</evidence>
<comment type="subcellular location">
    <subcellularLocation>
        <location evidence="1">Nucleus</location>
    </subcellularLocation>
</comment>
<dbReference type="InterPro" id="IPR001739">
    <property type="entry name" value="Methyl_CpG_DNA-bd"/>
</dbReference>
<gene>
    <name evidence="9" type="primary">MBD11</name>
    <name evidence="9" type="ORF">AXF42_Ash010745</name>
</gene>
<dbReference type="PANTHER" id="PTHR33729:SF6">
    <property type="entry name" value="METHYL-CPG-BINDING DOMAIN-CONTAINING PROTEIN 11"/>
    <property type="match status" value="1"/>
</dbReference>
<evidence type="ECO:0000256" key="4">
    <source>
        <dbReference type="ARBA" id="ARBA00023163"/>
    </source>
</evidence>
<feature type="compositionally biased region" description="Basic and acidic residues" evidence="6">
    <location>
        <begin position="268"/>
        <end position="281"/>
    </location>
</feature>
<dbReference type="Pfam" id="PF01429">
    <property type="entry name" value="MBD"/>
    <property type="match status" value="1"/>
</dbReference>
<dbReference type="GO" id="GO:0005634">
    <property type="term" value="C:nucleus"/>
    <property type="evidence" value="ECO:0007669"/>
    <property type="project" value="UniProtKB-SubCell"/>
</dbReference>
<evidence type="ECO:0000313" key="9">
    <source>
        <dbReference type="EMBL" id="PKA49061.1"/>
    </source>
</evidence>
<feature type="region of interest" description="Disordered" evidence="6">
    <location>
        <begin position="236"/>
        <end position="315"/>
    </location>
</feature>
<dbReference type="GO" id="GO:0003677">
    <property type="term" value="F:DNA binding"/>
    <property type="evidence" value="ECO:0007669"/>
    <property type="project" value="UniProtKB-KW"/>
</dbReference>
<feature type="compositionally biased region" description="Basic and acidic residues" evidence="6">
    <location>
        <begin position="167"/>
        <end position="194"/>
    </location>
</feature>
<evidence type="ECO:0000256" key="6">
    <source>
        <dbReference type="SAM" id="MobiDB-lite"/>
    </source>
</evidence>
<organism evidence="9 10">
    <name type="scientific">Apostasia shenzhenica</name>
    <dbReference type="NCBI Taxonomy" id="1088818"/>
    <lineage>
        <taxon>Eukaryota</taxon>
        <taxon>Viridiplantae</taxon>
        <taxon>Streptophyta</taxon>
        <taxon>Embryophyta</taxon>
        <taxon>Tracheophyta</taxon>
        <taxon>Spermatophyta</taxon>
        <taxon>Magnoliopsida</taxon>
        <taxon>Liliopsida</taxon>
        <taxon>Asparagales</taxon>
        <taxon>Orchidaceae</taxon>
        <taxon>Apostasioideae</taxon>
        <taxon>Apostasia</taxon>
    </lineage>
</organism>
<feature type="compositionally biased region" description="Polar residues" evidence="6">
    <location>
        <begin position="288"/>
        <end position="297"/>
    </location>
</feature>
<feature type="compositionally biased region" description="Basic and acidic residues" evidence="6">
    <location>
        <begin position="236"/>
        <end position="255"/>
    </location>
</feature>
<dbReference type="PANTHER" id="PTHR33729">
    <property type="entry name" value="METHYL-CPG BINDING DOMAIN CONTAINING PROTEIN, EXPRESSED"/>
    <property type="match status" value="1"/>
</dbReference>
<dbReference type="Gene3D" id="3.30.890.10">
    <property type="entry name" value="Methyl-cpg-binding Protein 2, Chain A"/>
    <property type="match status" value="1"/>
</dbReference>
<dbReference type="SUPFAM" id="SSF54171">
    <property type="entry name" value="DNA-binding domain"/>
    <property type="match status" value="1"/>
</dbReference>
<keyword evidence="10" id="KW-1185">Reference proteome</keyword>
<dbReference type="AlphaFoldDB" id="A0A2I0A0J5"/>
<keyword evidence="5" id="KW-0539">Nucleus</keyword>
<protein>
    <submittedName>
        <fullName evidence="9">Methyl-CpG-binding domain-containing protein 11</fullName>
    </submittedName>
</protein>
<feature type="compositionally biased region" description="Basic and acidic residues" evidence="6">
    <location>
        <begin position="110"/>
        <end position="125"/>
    </location>
</feature>
<keyword evidence="2" id="KW-0805">Transcription regulation</keyword>
<evidence type="ECO:0000259" key="8">
    <source>
        <dbReference type="Pfam" id="PF01429"/>
    </source>
</evidence>
<accession>A0A2I0A0J5</accession>
<evidence type="ECO:0000256" key="2">
    <source>
        <dbReference type="ARBA" id="ARBA00023015"/>
    </source>
</evidence>
<dbReference type="OrthoDB" id="1435582at2759"/>
<evidence type="ECO:0000256" key="7">
    <source>
        <dbReference type="SAM" id="SignalP"/>
    </source>
</evidence>
<keyword evidence="3" id="KW-0238">DNA-binding</keyword>
<proteinExistence type="predicted"/>
<sequence>MPFPLSFLWLLYKICQMPLKIQFTPKKNGTRKSKVVFIAPTGDEIINRKQLQQYLKSHLSQLPLHEFDWSTSGDAPRRSARIREKIKAVASPEPQPKEKQARRSSTAPKSDNKENETAPKDLSERNEDEIKDDSVTNEVEDVKVTENTEPIQNAEQKQVSVELTVPKWDETTTKDSSGRIADENKDDSVADKVKDVSATDHTKIIQDAEQKQASAEPLIFTVMSSVDEISVLNHVSESEKPEVVVSDQKPEENEQKAFQIPSNSATEQIEKLPDEKIEGAGHIEMVPESNQSKQQNFKEPVRIDAQKHMPPTLSC</sequence>
<name>A0A2I0A0J5_9ASPA</name>
<feature type="region of interest" description="Disordered" evidence="6">
    <location>
        <begin position="87"/>
        <end position="194"/>
    </location>
</feature>